<name>A0A1H2ZTL8_9PROT</name>
<dbReference type="AlphaFoldDB" id="A0A1H2ZTL8"/>
<dbReference type="Proteomes" id="UP000183454">
    <property type="component" value="Unassembled WGS sequence"/>
</dbReference>
<gene>
    <name evidence="1" type="ORF">SAMN05421882_10922</name>
</gene>
<sequence length="377" mass="43859">MKKIDEWLNKFLGIGKGEDVERLSGNKDSFDRTRSMESYKKNINPNAIRTEIKKIDEWLNKFLGIGKGEDVERLADNKDSFDRTRSMESYKKNINPNAIRTEIKKIDEWLNKFLGIGKEKDVERLADNKDSFDRTRSMKDNKEYINPNAIRTETKKINAWLNKFLGSGKGKDVERLVGNKDSFDRTRSMESYKKNINPNAIRTEIKKIDEWLNKFLGIGKEKDVERLADNKDSFDRTRSMKDNKEYINPNAIRTETKKINAWLNKFLGSGKGKDVERLVGNKDSFDRTRSMEDIKEYINPNAIRTEIKKIDAWLNKFLGIGKGEDVERFVCTKEGYDWTGRSLSSYQTYIDPNAIKEGASIIIDHNKKTIKFMMPNS</sequence>
<reference evidence="1 2" key="1">
    <citation type="submission" date="2016-10" db="EMBL/GenBank/DDBJ databases">
        <authorList>
            <person name="de Groot N.N."/>
        </authorList>
    </citation>
    <scope>NUCLEOTIDE SEQUENCE [LARGE SCALE GENOMIC DNA]</scope>
    <source>
        <strain evidence="1 2">Nm110</strain>
    </source>
</reference>
<accession>A0A1H2ZTL8</accession>
<dbReference type="EMBL" id="FNNH01000092">
    <property type="protein sequence ID" value="SDX20666.1"/>
    <property type="molecule type" value="Genomic_DNA"/>
</dbReference>
<dbReference type="RefSeq" id="WP_074668273.1">
    <property type="nucleotide sequence ID" value="NZ_FNNH01000092.1"/>
</dbReference>
<proteinExistence type="predicted"/>
<organism evidence="1 2">
    <name type="scientific">Nitrosomonas communis</name>
    <dbReference type="NCBI Taxonomy" id="44574"/>
    <lineage>
        <taxon>Bacteria</taxon>
        <taxon>Pseudomonadati</taxon>
        <taxon>Pseudomonadota</taxon>
        <taxon>Betaproteobacteria</taxon>
        <taxon>Nitrosomonadales</taxon>
        <taxon>Nitrosomonadaceae</taxon>
        <taxon>Nitrosomonas</taxon>
    </lineage>
</organism>
<evidence type="ECO:0000313" key="1">
    <source>
        <dbReference type="EMBL" id="SDX20666.1"/>
    </source>
</evidence>
<protein>
    <submittedName>
        <fullName evidence="1">Uncharacterized protein</fullName>
    </submittedName>
</protein>
<evidence type="ECO:0000313" key="2">
    <source>
        <dbReference type="Proteomes" id="UP000183454"/>
    </source>
</evidence>